<feature type="transmembrane region" description="Helical" evidence="1">
    <location>
        <begin position="102"/>
        <end position="120"/>
    </location>
</feature>
<accession>A0AA49JK69</accession>
<reference evidence="3" key="1">
    <citation type="journal article" date="2023" name="Comput. Struct. Biotechnol. J.">
        <title>Discovery of a novel marine Bacteroidetes with a rich repertoire of carbohydrate-active enzymes.</title>
        <authorList>
            <person name="Chen B."/>
            <person name="Liu G."/>
            <person name="Chen Q."/>
            <person name="Wang H."/>
            <person name="Liu L."/>
            <person name="Tang K."/>
        </authorList>
    </citation>
    <scope>NUCLEOTIDE SEQUENCE</scope>
    <source>
        <strain evidence="3">TK19036</strain>
    </source>
</reference>
<feature type="transmembrane region" description="Helical" evidence="1">
    <location>
        <begin position="70"/>
        <end position="90"/>
    </location>
</feature>
<dbReference type="NCBIfam" id="NF037970">
    <property type="entry name" value="vanZ_1"/>
    <property type="match status" value="1"/>
</dbReference>
<protein>
    <submittedName>
        <fullName evidence="3">VanZ family protein</fullName>
    </submittedName>
</protein>
<organism evidence="3">
    <name type="scientific">Roseihalotalea indica</name>
    <dbReference type="NCBI Taxonomy" id="2867963"/>
    <lineage>
        <taxon>Bacteria</taxon>
        <taxon>Pseudomonadati</taxon>
        <taxon>Bacteroidota</taxon>
        <taxon>Cytophagia</taxon>
        <taxon>Cytophagales</taxon>
        <taxon>Catalimonadaceae</taxon>
        <taxon>Roseihalotalea</taxon>
    </lineage>
</organism>
<gene>
    <name evidence="3" type="ORF">K4G66_15785</name>
</gene>
<dbReference type="InterPro" id="IPR006976">
    <property type="entry name" value="VanZ-like"/>
</dbReference>
<reference evidence="3" key="2">
    <citation type="journal article" date="2024" name="Antonie Van Leeuwenhoek">
        <title>Roseihalotalea indica gen. nov., sp. nov., a halophilic Bacteroidetes from mesopelagic Southwest Indian Ocean with higher carbohydrate metabolic potential.</title>
        <authorList>
            <person name="Chen B."/>
            <person name="Zhang M."/>
            <person name="Lin D."/>
            <person name="Ye J."/>
            <person name="Tang K."/>
        </authorList>
    </citation>
    <scope>NUCLEOTIDE SEQUENCE</scope>
    <source>
        <strain evidence="3">TK19036</strain>
    </source>
</reference>
<evidence type="ECO:0000259" key="2">
    <source>
        <dbReference type="Pfam" id="PF04892"/>
    </source>
</evidence>
<dbReference type="Pfam" id="PF04892">
    <property type="entry name" value="VanZ"/>
    <property type="match status" value="1"/>
</dbReference>
<dbReference type="PANTHER" id="PTHR28008">
    <property type="entry name" value="DOMAIN PROTEIN, PUTATIVE (AFU_ORTHOLOGUE AFUA_3G10980)-RELATED"/>
    <property type="match status" value="1"/>
</dbReference>
<keyword evidence="1" id="KW-1133">Transmembrane helix</keyword>
<evidence type="ECO:0000313" key="3">
    <source>
        <dbReference type="EMBL" id="WKN40155.1"/>
    </source>
</evidence>
<keyword evidence="1" id="KW-0812">Transmembrane</keyword>
<dbReference type="PANTHER" id="PTHR28008:SF1">
    <property type="entry name" value="DOMAIN PROTEIN, PUTATIVE (AFU_ORTHOLOGUE AFUA_3G10980)-RELATED"/>
    <property type="match status" value="1"/>
</dbReference>
<feature type="transmembrane region" description="Helical" evidence="1">
    <location>
        <begin position="40"/>
        <end position="58"/>
    </location>
</feature>
<feature type="transmembrane region" description="Helical" evidence="1">
    <location>
        <begin position="7"/>
        <end position="25"/>
    </location>
</feature>
<sequence length="122" mass="13687">MFWRFNFYTLVWMLVILALILMPGPQMPQLGTSLFSVDKLAHTAVFAILALLMIIGFAKQTRYLGLRNKAAKYALILSITYASVLESTQVFSEGRTIDAYDAIANTIGCVSGYGLFFALYKW</sequence>
<evidence type="ECO:0000256" key="1">
    <source>
        <dbReference type="SAM" id="Phobius"/>
    </source>
</evidence>
<proteinExistence type="predicted"/>
<name>A0AA49JK69_9BACT</name>
<dbReference type="EMBL" id="CP120682">
    <property type="protein sequence ID" value="WKN40155.1"/>
    <property type="molecule type" value="Genomic_DNA"/>
</dbReference>
<dbReference type="AlphaFoldDB" id="A0AA49JK69"/>
<keyword evidence="1" id="KW-0472">Membrane</keyword>
<feature type="domain" description="VanZ-like" evidence="2">
    <location>
        <begin position="11"/>
        <end position="118"/>
    </location>
</feature>